<dbReference type="GO" id="GO:0043541">
    <property type="term" value="C:UDP-N-acetylglucosamine transferase complex"/>
    <property type="evidence" value="ECO:0007669"/>
    <property type="project" value="TreeGrafter"/>
</dbReference>
<dbReference type="EMBL" id="DS268109">
    <property type="protein sequence ID" value="KMM65992.1"/>
    <property type="molecule type" value="Genomic_DNA"/>
</dbReference>
<reference evidence="9 10" key="1">
    <citation type="submission" date="2007-06" db="EMBL/GenBank/DDBJ databases">
        <title>The Genome Sequence of Coccidioides posadasii RMSCC_3488.</title>
        <authorList>
            <consortium name="Coccidioides Genome Resources Consortium"/>
            <consortium name="The Broad Institute Genome Sequencing Platform"/>
            <person name="Henn M.R."/>
            <person name="Sykes S."/>
            <person name="Young S."/>
            <person name="Jaffe D."/>
            <person name="Berlin A."/>
            <person name="Alvarez P."/>
            <person name="Butler J."/>
            <person name="Gnerre S."/>
            <person name="Grabherr M."/>
            <person name="Mauceli E."/>
            <person name="Brockman W."/>
            <person name="Kodira C."/>
            <person name="Alvarado L."/>
            <person name="Zeng Q."/>
            <person name="Crawford M."/>
            <person name="Antoine C."/>
            <person name="Devon K."/>
            <person name="Galgiani J."/>
            <person name="Orsborn K."/>
            <person name="Lewis M.L."/>
            <person name="Nusbaum C."/>
            <person name="Galagan J."/>
            <person name="Birren B."/>
        </authorList>
    </citation>
    <scope>NUCLEOTIDE SEQUENCE [LARGE SCALE GENOMIC DNA]</scope>
    <source>
        <strain evidence="9 10">RMSCC 3488</strain>
    </source>
</reference>
<evidence type="ECO:0000256" key="2">
    <source>
        <dbReference type="ARBA" id="ARBA00012614"/>
    </source>
</evidence>
<comment type="similarity">
    <text evidence="7">Belongs to the glycosyltransferase 28 family.</text>
</comment>
<dbReference type="GO" id="GO:0004577">
    <property type="term" value="F:N-acetylglucosaminyldiphosphodolichol N-acetylglucosaminyltransferase activity"/>
    <property type="evidence" value="ECO:0007669"/>
    <property type="project" value="UniProtKB-EC"/>
</dbReference>
<dbReference type="Pfam" id="PF04101">
    <property type="entry name" value="Glyco_tran_28_C"/>
    <property type="match status" value="1"/>
</dbReference>
<dbReference type="OrthoDB" id="20273at2759"/>
<dbReference type="InterPro" id="IPR007235">
    <property type="entry name" value="Glyco_trans_28_C"/>
</dbReference>
<dbReference type="GO" id="GO:0006488">
    <property type="term" value="P:dolichol-linked oligosaccharide biosynthetic process"/>
    <property type="evidence" value="ECO:0007669"/>
    <property type="project" value="TreeGrafter"/>
</dbReference>
<dbReference type="PANTHER" id="PTHR47043:SF1">
    <property type="entry name" value="UDP-N-ACETYLGLUCOSAMINE TRANSFERASE SUBUNIT ALG13"/>
    <property type="match status" value="1"/>
</dbReference>
<dbReference type="VEuPathDB" id="FungiDB:CPAG_02333"/>
<evidence type="ECO:0000256" key="6">
    <source>
        <dbReference type="ARBA" id="ARBA00048184"/>
    </source>
</evidence>
<comment type="subunit">
    <text evidence="1 7">Heterodimer with ALG14 to form a functional enzyme.</text>
</comment>
<keyword evidence="7" id="KW-0328">Glycosyltransferase</keyword>
<feature type="domain" description="Glycosyl transferase family 28 C-terminal" evidence="8">
    <location>
        <begin position="32"/>
        <end position="192"/>
    </location>
</feature>
<evidence type="ECO:0000259" key="8">
    <source>
        <dbReference type="Pfam" id="PF04101"/>
    </source>
</evidence>
<evidence type="ECO:0000256" key="3">
    <source>
        <dbReference type="ARBA" id="ARBA00017468"/>
    </source>
</evidence>
<dbReference type="PANTHER" id="PTHR47043">
    <property type="entry name" value="UDP-N-ACETYLGLUCOSAMINE TRANSFERASE SUBUNIT ALG13"/>
    <property type="match status" value="1"/>
</dbReference>
<comment type="subcellular location">
    <subcellularLocation>
        <location evidence="7">Endoplasmic reticulum</location>
    </subcellularLocation>
</comment>
<evidence type="ECO:0000256" key="5">
    <source>
        <dbReference type="ARBA" id="ARBA00032061"/>
    </source>
</evidence>
<accession>A0A0J6I3N9</accession>
<sequence length="223" mass="24441">MNEVTDMHCQKKWKMDPAKYASSDPGSPVKLCFVTVGATASFNSLLREVLSPFFLGALRNEAYTHLLLQVGQLGYQVLDEFLQENGPDIKEKFGLTIEGFDYNVDGLKQEMMAVKANPALHRQEGMIVSHAGSGTILEAMRFGVPLVVVPNPELLHNHQVELAHQLSSAGYVLHGKLGSLASTVTETENFRTKLHAWPPVTSTEGNFGRGLAGVMEDELGFLD</sequence>
<reference evidence="10" key="2">
    <citation type="journal article" date="2009" name="Genome Res.">
        <title>Comparative genomic analyses of the human fungal pathogens Coccidioides and their relatives.</title>
        <authorList>
            <person name="Sharpton T.J."/>
            <person name="Stajich J.E."/>
            <person name="Rounsley S.D."/>
            <person name="Gardner M.J."/>
            <person name="Wortman J.R."/>
            <person name="Jordar V.S."/>
            <person name="Maiti R."/>
            <person name="Kodira C.D."/>
            <person name="Neafsey D.E."/>
            <person name="Zeng Q."/>
            <person name="Hung C.-Y."/>
            <person name="McMahan C."/>
            <person name="Muszewska A."/>
            <person name="Grynberg M."/>
            <person name="Mandel M.A."/>
            <person name="Kellner E.M."/>
            <person name="Barker B.M."/>
            <person name="Galgiani J.N."/>
            <person name="Orbach M.J."/>
            <person name="Kirkland T.N."/>
            <person name="Cole G.T."/>
            <person name="Henn M.R."/>
            <person name="Birren B.W."/>
            <person name="Taylor J.W."/>
        </authorList>
    </citation>
    <scope>NUCLEOTIDE SEQUENCE [LARGE SCALE GENOMIC DNA]</scope>
    <source>
        <strain evidence="10">RMSCC 3488</strain>
    </source>
</reference>
<name>A0A0J6I3N9_COCPO</name>
<keyword evidence="7" id="KW-0256">Endoplasmic reticulum</keyword>
<dbReference type="SUPFAM" id="SSF53756">
    <property type="entry name" value="UDP-Glycosyltransferase/glycogen phosphorylase"/>
    <property type="match status" value="1"/>
</dbReference>
<protein>
    <recommendedName>
        <fullName evidence="3 7">UDP-N-acetylglucosamine transferase subunit ALG13</fullName>
        <ecNumber evidence="2 7">2.4.1.141</ecNumber>
    </recommendedName>
    <alternativeName>
        <fullName evidence="5 7">Asparagine-linked glycosylation protein 13</fullName>
    </alternativeName>
</protein>
<gene>
    <name evidence="7" type="primary">ALG13</name>
    <name evidence="9" type="ORF">CPAG_02333</name>
</gene>
<keyword evidence="7" id="KW-0808">Transferase</keyword>
<dbReference type="Proteomes" id="UP000054567">
    <property type="component" value="Unassembled WGS sequence"/>
</dbReference>
<evidence type="ECO:0000256" key="7">
    <source>
        <dbReference type="RuleBase" id="RU362128"/>
    </source>
</evidence>
<evidence type="ECO:0000313" key="9">
    <source>
        <dbReference type="EMBL" id="KMM65992.1"/>
    </source>
</evidence>
<proteinExistence type="inferred from homology"/>
<reference evidence="10" key="3">
    <citation type="journal article" date="2010" name="Genome Res.">
        <title>Population genomic sequencing of Coccidioides fungi reveals recent hybridization and transposon control.</title>
        <authorList>
            <person name="Neafsey D.E."/>
            <person name="Barker B.M."/>
            <person name="Sharpton T.J."/>
            <person name="Stajich J.E."/>
            <person name="Park D.J."/>
            <person name="Whiston E."/>
            <person name="Hung C.-Y."/>
            <person name="McMahan C."/>
            <person name="White J."/>
            <person name="Sykes S."/>
            <person name="Heiman D."/>
            <person name="Young S."/>
            <person name="Zeng Q."/>
            <person name="Abouelleil A."/>
            <person name="Aftuck L."/>
            <person name="Bessette D."/>
            <person name="Brown A."/>
            <person name="FitzGerald M."/>
            <person name="Lui A."/>
            <person name="Macdonald J.P."/>
            <person name="Priest M."/>
            <person name="Orbach M.J."/>
            <person name="Galgiani J.N."/>
            <person name="Kirkland T.N."/>
            <person name="Cole G.T."/>
            <person name="Birren B.W."/>
            <person name="Henn M.R."/>
            <person name="Taylor J.W."/>
            <person name="Rounsley S.D."/>
        </authorList>
    </citation>
    <scope>NUCLEOTIDE SEQUENCE [LARGE SCALE GENOMIC DNA]</scope>
    <source>
        <strain evidence="10">RMSCC 3488</strain>
    </source>
</reference>
<organism evidence="9 10">
    <name type="scientific">Coccidioides posadasii RMSCC 3488</name>
    <dbReference type="NCBI Taxonomy" id="454284"/>
    <lineage>
        <taxon>Eukaryota</taxon>
        <taxon>Fungi</taxon>
        <taxon>Dikarya</taxon>
        <taxon>Ascomycota</taxon>
        <taxon>Pezizomycotina</taxon>
        <taxon>Eurotiomycetes</taxon>
        <taxon>Eurotiomycetidae</taxon>
        <taxon>Onygenales</taxon>
        <taxon>Onygenaceae</taxon>
        <taxon>Coccidioides</taxon>
    </lineage>
</organism>
<dbReference type="InterPro" id="IPR052474">
    <property type="entry name" value="UDP-GlcNAc_transferase"/>
</dbReference>
<dbReference type="EC" id="2.4.1.141" evidence="2 7"/>
<dbReference type="AlphaFoldDB" id="A0A0J6I3N9"/>
<comment type="catalytic activity">
    <reaction evidence="6">
        <text>an N-acetyl-alpha-D-glucosaminyl-diphospho-di-trans,poly-cis-dolichol + UDP-N-acetyl-alpha-D-glucosamine = an N,N'-diacetylchitobiosyl-diphospho-di-trans,poly-cis-dolichol + UDP + H(+)</text>
        <dbReference type="Rhea" id="RHEA:23380"/>
        <dbReference type="Rhea" id="RHEA-COMP:19507"/>
        <dbReference type="Rhea" id="RHEA-COMP:19510"/>
        <dbReference type="ChEBI" id="CHEBI:15378"/>
        <dbReference type="ChEBI" id="CHEBI:57269"/>
        <dbReference type="ChEBI" id="CHEBI:57705"/>
        <dbReference type="ChEBI" id="CHEBI:58223"/>
        <dbReference type="ChEBI" id="CHEBI:58427"/>
        <dbReference type="EC" id="2.4.1.141"/>
    </reaction>
</comment>
<evidence type="ECO:0000256" key="1">
    <source>
        <dbReference type="ARBA" id="ARBA00011198"/>
    </source>
</evidence>
<evidence type="ECO:0000313" key="10">
    <source>
        <dbReference type="Proteomes" id="UP000054567"/>
    </source>
</evidence>
<evidence type="ECO:0000256" key="4">
    <source>
        <dbReference type="ARBA" id="ARBA00024804"/>
    </source>
</evidence>
<comment type="function">
    <text evidence="4 7">Involved in protein N-glycosylation. Essential for the second step of the dolichol-linked oligosaccharide pathway.</text>
</comment>
<dbReference type="Gene3D" id="3.40.50.2000">
    <property type="entry name" value="Glycogen Phosphorylase B"/>
    <property type="match status" value="1"/>
</dbReference>